<feature type="transmembrane region" description="Helical" evidence="18">
    <location>
        <begin position="486"/>
        <end position="511"/>
    </location>
</feature>
<keyword evidence="3" id="KW-1168">Fusion of virus membrane with host membrane</keyword>
<keyword evidence="17" id="KW-1160">Virus entry into host cell</keyword>
<keyword evidence="14 18" id="KW-0472">Membrane</keyword>
<evidence type="ECO:0000256" key="13">
    <source>
        <dbReference type="ARBA" id="ARBA00023054"/>
    </source>
</evidence>
<keyword evidence="6" id="KW-1162">Viral penetration into host cytoplasm</keyword>
<dbReference type="GO" id="GO:0020002">
    <property type="term" value="C:host cell plasma membrane"/>
    <property type="evidence" value="ECO:0007669"/>
    <property type="project" value="UniProtKB-SubCell"/>
</dbReference>
<evidence type="ECO:0000256" key="10">
    <source>
        <dbReference type="ARBA" id="ARBA00022870"/>
    </source>
</evidence>
<name>A0A8F7CFD7_9MONO</name>
<accession>A0A8F7CFD7</accession>
<evidence type="ECO:0000256" key="15">
    <source>
        <dbReference type="ARBA" id="ARBA00023157"/>
    </source>
</evidence>
<comment type="subunit">
    <text evidence="18">Homotrimer of disulfide-linked F1-F2.</text>
</comment>
<dbReference type="InterPro" id="IPR000776">
    <property type="entry name" value="Fusion_F0_Paramyxovir"/>
</dbReference>
<keyword evidence="4" id="KW-1032">Host cell membrane</keyword>
<dbReference type="SUPFAM" id="SSF69922">
    <property type="entry name" value="Head and neck region of the ectodomain of NDV fusion glycoprotein"/>
    <property type="match status" value="1"/>
</dbReference>
<evidence type="ECO:0000313" key="20">
    <source>
        <dbReference type="EMBL" id="QXU63482.1"/>
    </source>
</evidence>
<dbReference type="Gene3D" id="6.10.10.110">
    <property type="match status" value="1"/>
</dbReference>
<evidence type="ECO:0000256" key="18">
    <source>
        <dbReference type="RuleBase" id="RU003705"/>
    </source>
</evidence>
<keyword evidence="5" id="KW-1169">Fusion of virus membrane with host cell membrane</keyword>
<dbReference type="EMBL" id="MT823463">
    <property type="protein sequence ID" value="QXU63474.1"/>
    <property type="molecule type" value="Viral_cRNA"/>
</dbReference>
<evidence type="ECO:0000256" key="1">
    <source>
        <dbReference type="ARBA" id="ARBA00008211"/>
    </source>
</evidence>
<evidence type="ECO:0000256" key="9">
    <source>
        <dbReference type="ARBA" id="ARBA00022844"/>
    </source>
</evidence>
<keyword evidence="16" id="KW-0325">Glycoprotein</keyword>
<evidence type="ECO:0000256" key="5">
    <source>
        <dbReference type="ARBA" id="ARBA00022521"/>
    </source>
</evidence>
<dbReference type="Pfam" id="PF00523">
    <property type="entry name" value="Fusion_gly"/>
    <property type="match status" value="1"/>
</dbReference>
<comment type="subcellular location">
    <subcellularLocation>
        <location evidence="18">Virion membrane</location>
        <topology evidence="18">Single-pass type I membrane protein</topology>
    </subcellularLocation>
    <subcellularLocation>
        <location evidence="18">Host cell membrane</location>
        <topology evidence="18">Single-pass membrane protein</topology>
    </subcellularLocation>
</comment>
<reference evidence="19" key="2">
    <citation type="journal article" date="2021" name="Virology (Lond)">
        <title>Novel Paju Apodemus paramyxovirus 1 and 2, harbored by Apodemus agrarius in the Republic of Korea.</title>
        <authorList>
            <person name="Lee S.H."/>
            <person name="No J.S."/>
            <person name="Kim K."/>
            <person name="Budhathoki S."/>
            <person name="Park K."/>
            <person name="Lee G.Y."/>
            <person name="Cho S."/>
            <person name="Kim B.H."/>
            <person name="Cho S."/>
            <person name="Kim J."/>
            <person name="Lee J."/>
            <person name="Cho S.H."/>
            <person name="Kim H.C."/>
            <person name="Klein T.A."/>
            <person name="Uhm C.S."/>
            <person name="Kim W.K."/>
            <person name="Song J.W."/>
        </authorList>
    </citation>
    <scope>NUCLEOTIDE SEQUENCE</scope>
    <source>
        <strain evidence="19">Aa17-154</strain>
        <strain evidence="20">Aa17-166</strain>
    </source>
</reference>
<evidence type="ECO:0000313" key="19">
    <source>
        <dbReference type="EMBL" id="QXU63474.1"/>
    </source>
</evidence>
<dbReference type="SUPFAM" id="SSF58069">
    <property type="entry name" value="Virus ectodomain"/>
    <property type="match status" value="1"/>
</dbReference>
<sequence length="543" mass="60313">MVLPRALLTTYLICYTAYSQIAFSDLSKIGVIKARNYNLKITATPTYQYMVLKLIPNVKNMTDCGKDHLENYKQMLRRILKPIDDSINMMRRVVTDRPDNYRFWGAVVGGIALGVATSAQITAGVALHNSLENAKAILQLKDAIKQTNQAVSEVISSQRKTVTVINALQDQINNNLVPSIRSIGCQAVGNTFGLRLTQYFSEISLIFGPNLRDPSSETLSIQAISRAFNGDFDSLLKALGYKESDLMDVLESGSIRGRIIAVSMDDYFLVMQIEYPSLTSIPDATVQKFNLISYNHGGSEWMTLFPKALLKRGTYLSNIDISDCTETSNTMLCPTDTSSPLSQNVFNCATGKINECARIRVVNSHAPRYALSDGVMFLNCMPINCRCSDPDYAIIHEPDTTTVMISSEDCNEILLDGFYVTVGKRVLNRSLYTGEVEVGGEVSIDPIDVSTEIADIQGTLDKAQEELDKSNEILSKVNPKIINMKGFVTIIIFVVLFGIYCVVSLIWLIYLTKHMMPQYRLLTYRDRSPTISTLSSAVSAQSQ</sequence>
<evidence type="ECO:0000256" key="8">
    <source>
        <dbReference type="ARBA" id="ARBA00022729"/>
    </source>
</evidence>
<evidence type="ECO:0000256" key="2">
    <source>
        <dbReference type="ARBA" id="ARBA00016586"/>
    </source>
</evidence>
<keyword evidence="10" id="KW-1043">Host membrane</keyword>
<dbReference type="GO" id="GO:0046718">
    <property type="term" value="P:symbiont entry into host cell"/>
    <property type="evidence" value="ECO:0007669"/>
    <property type="project" value="UniProtKB-KW"/>
</dbReference>
<dbReference type="Gene3D" id="1.10.287.2480">
    <property type="match status" value="1"/>
</dbReference>
<dbReference type="Gene3D" id="2.60.40.1690">
    <property type="entry name" value="Head and neck region of the ectodomain of NDV fusion glycoprotein"/>
    <property type="match status" value="1"/>
</dbReference>
<comment type="similarity">
    <text evidence="1 18">Belongs to the paramyxoviruses fusion glycoprotein family.</text>
</comment>
<keyword evidence="15" id="KW-1015">Disulfide bond</keyword>
<evidence type="ECO:0000256" key="12">
    <source>
        <dbReference type="ARBA" id="ARBA00022989"/>
    </source>
</evidence>
<evidence type="ECO:0000256" key="7">
    <source>
        <dbReference type="ARBA" id="ARBA00022692"/>
    </source>
</evidence>
<keyword evidence="9" id="KW-0946">Virion</keyword>
<organism evidence="19">
    <name type="scientific">Jeilongvirus sp</name>
    <dbReference type="NCBI Taxonomy" id="2686070"/>
    <lineage>
        <taxon>Viruses</taxon>
        <taxon>Riboviria</taxon>
        <taxon>Orthornavirae</taxon>
        <taxon>Negarnaviricota</taxon>
        <taxon>Haploviricotina</taxon>
        <taxon>Monjiviricetes</taxon>
        <taxon>Mononegavirales</taxon>
        <taxon>Paramyxoviridae</taxon>
        <taxon>Orthoparamyxovirinae</taxon>
        <taxon>Jeilongvirus</taxon>
    </lineage>
</organism>
<dbReference type="Gene3D" id="2.40.490.10">
    <property type="entry name" value="Newcastle disease virus like domain"/>
    <property type="match status" value="1"/>
</dbReference>
<reference evidence="19" key="1">
    <citation type="submission" date="2020-07" db="EMBL/GenBank/DDBJ databases">
        <authorList>
            <person name="Song J.-W."/>
        </authorList>
    </citation>
    <scope>NUCLEOTIDE SEQUENCE</scope>
    <source>
        <strain evidence="19">Aa17-154</strain>
        <strain evidence="20">Aa17-166</strain>
    </source>
</reference>
<evidence type="ECO:0000256" key="11">
    <source>
        <dbReference type="ARBA" id="ARBA00022879"/>
    </source>
</evidence>
<evidence type="ECO:0000256" key="14">
    <source>
        <dbReference type="ARBA" id="ARBA00023136"/>
    </source>
</evidence>
<keyword evidence="12 18" id="KW-1133">Transmembrane helix</keyword>
<evidence type="ECO:0000256" key="6">
    <source>
        <dbReference type="ARBA" id="ARBA00022595"/>
    </source>
</evidence>
<keyword evidence="7 18" id="KW-0812">Transmembrane</keyword>
<dbReference type="EMBL" id="MT823464">
    <property type="protein sequence ID" value="QXU63482.1"/>
    <property type="molecule type" value="Viral_cRNA"/>
</dbReference>
<protein>
    <recommendedName>
        <fullName evidence="2 18">Fusion glycoprotein F0</fullName>
    </recommendedName>
</protein>
<evidence type="ECO:0000256" key="3">
    <source>
        <dbReference type="ARBA" id="ARBA00022506"/>
    </source>
</evidence>
<dbReference type="GO" id="GO:0019031">
    <property type="term" value="C:viral envelope"/>
    <property type="evidence" value="ECO:0007669"/>
    <property type="project" value="UniProtKB-KW"/>
</dbReference>
<dbReference type="GO" id="GO:0055036">
    <property type="term" value="C:virion membrane"/>
    <property type="evidence" value="ECO:0007669"/>
    <property type="project" value="UniProtKB-SubCell"/>
</dbReference>
<evidence type="ECO:0000256" key="16">
    <source>
        <dbReference type="ARBA" id="ARBA00023180"/>
    </source>
</evidence>
<proteinExistence type="inferred from homology"/>
<dbReference type="GO" id="GO:0019064">
    <property type="term" value="P:fusion of virus membrane with host plasma membrane"/>
    <property type="evidence" value="ECO:0007669"/>
    <property type="project" value="UniProtKB-KW"/>
</dbReference>
<evidence type="ECO:0000256" key="4">
    <source>
        <dbReference type="ARBA" id="ARBA00022511"/>
    </source>
</evidence>
<keyword evidence="13" id="KW-0175">Coiled coil</keyword>
<keyword evidence="11 18" id="KW-0261">Viral envelope protein</keyword>
<keyword evidence="8" id="KW-0732">Signal</keyword>
<evidence type="ECO:0000256" key="17">
    <source>
        <dbReference type="ARBA" id="ARBA00023296"/>
    </source>
</evidence>